<evidence type="ECO:0000256" key="1">
    <source>
        <dbReference type="SAM" id="SignalP"/>
    </source>
</evidence>
<protein>
    <recommendedName>
        <fullName evidence="4">PPC domain-containing protein</fullName>
    </recommendedName>
</protein>
<feature type="chain" id="PRO_5046680126" description="PPC domain-containing protein" evidence="1">
    <location>
        <begin position="27"/>
        <end position="249"/>
    </location>
</feature>
<feature type="signal peptide" evidence="1">
    <location>
        <begin position="1"/>
        <end position="26"/>
    </location>
</feature>
<dbReference type="Gene3D" id="2.60.120.380">
    <property type="match status" value="1"/>
</dbReference>
<name>A0ABX6T560_9SPHN</name>
<proteinExistence type="predicted"/>
<organism evidence="2 3">
    <name type="scientific">Sphingomonas sediminicola</name>
    <dbReference type="NCBI Taxonomy" id="386874"/>
    <lineage>
        <taxon>Bacteria</taxon>
        <taxon>Pseudomonadati</taxon>
        <taxon>Pseudomonadota</taxon>
        <taxon>Alphaproteobacteria</taxon>
        <taxon>Sphingomonadales</taxon>
        <taxon>Sphingomonadaceae</taxon>
        <taxon>Sphingomonas</taxon>
    </lineage>
</organism>
<evidence type="ECO:0000313" key="3">
    <source>
        <dbReference type="Proteomes" id="UP000516105"/>
    </source>
</evidence>
<dbReference type="EMBL" id="CP060782">
    <property type="protein sequence ID" value="QNP45026.1"/>
    <property type="molecule type" value="Genomic_DNA"/>
</dbReference>
<dbReference type="RefSeq" id="WP_187707982.1">
    <property type="nucleotide sequence ID" value="NZ_CP060782.1"/>
</dbReference>
<evidence type="ECO:0008006" key="4">
    <source>
        <dbReference type="Google" id="ProtNLM"/>
    </source>
</evidence>
<sequence>MKPKFVLFAALLATTPFVLSPAFSQAVIPITFASGASSAAVNGSIKGYQFIDYRIAVRAGQQMNVSLRTTRGSPYFNILEPGSKDAAIYNSSMGTQTFSGTTAKNGAYTIRVYQMRATARRGEVARYRLDVAVGGGRLGAGHANAPPHHPGDALVPGTPYHATSLVRCRTVLNAAFGMCKAGVVRRPGSATLHLDTPDGGERTILFRNGRAVSSDASAPFRVERRDDTSVIRIGAVEIYEVPDALPFGG</sequence>
<dbReference type="Proteomes" id="UP000516105">
    <property type="component" value="Chromosome"/>
</dbReference>
<keyword evidence="3" id="KW-1185">Reference proteome</keyword>
<keyword evidence="1" id="KW-0732">Signal</keyword>
<reference evidence="2 3" key="1">
    <citation type="submission" date="2020-08" db="EMBL/GenBank/DDBJ databases">
        <title>Genome sequence of Sphingomonas sediminicola KACC 15039T.</title>
        <authorList>
            <person name="Hyun D.-W."/>
            <person name="Bae J.-W."/>
        </authorList>
    </citation>
    <scope>NUCLEOTIDE SEQUENCE [LARGE SCALE GENOMIC DNA]</scope>
    <source>
        <strain evidence="2 3">KACC 15039</strain>
    </source>
</reference>
<accession>A0ABX6T560</accession>
<evidence type="ECO:0000313" key="2">
    <source>
        <dbReference type="EMBL" id="QNP45026.1"/>
    </source>
</evidence>
<gene>
    <name evidence="2" type="ORF">H9L14_09995</name>
</gene>